<dbReference type="EMBL" id="GBXM01075817">
    <property type="protein sequence ID" value="JAH32760.1"/>
    <property type="molecule type" value="Transcribed_RNA"/>
</dbReference>
<reference evidence="1" key="1">
    <citation type="submission" date="2014-11" db="EMBL/GenBank/DDBJ databases">
        <authorList>
            <person name="Amaro Gonzalez C."/>
        </authorList>
    </citation>
    <scope>NUCLEOTIDE SEQUENCE</scope>
</reference>
<dbReference type="AlphaFoldDB" id="A0A0E9RWK1"/>
<reference evidence="1" key="2">
    <citation type="journal article" date="2015" name="Fish Shellfish Immunol.">
        <title>Early steps in the European eel (Anguilla anguilla)-Vibrio vulnificus interaction in the gills: Role of the RtxA13 toxin.</title>
        <authorList>
            <person name="Callol A."/>
            <person name="Pajuelo D."/>
            <person name="Ebbesson L."/>
            <person name="Teles M."/>
            <person name="MacKenzie S."/>
            <person name="Amaro C."/>
        </authorList>
    </citation>
    <scope>NUCLEOTIDE SEQUENCE</scope>
</reference>
<protein>
    <submittedName>
        <fullName evidence="1">Uncharacterized protein</fullName>
    </submittedName>
</protein>
<name>A0A0E9RWK1_ANGAN</name>
<accession>A0A0E9RWK1</accession>
<sequence>MNGCLYNRLAAFSIAKQREHHNRQIGNIMWCGNPSQCIWWRTYPVV</sequence>
<organism evidence="1">
    <name type="scientific">Anguilla anguilla</name>
    <name type="common">European freshwater eel</name>
    <name type="synonym">Muraena anguilla</name>
    <dbReference type="NCBI Taxonomy" id="7936"/>
    <lineage>
        <taxon>Eukaryota</taxon>
        <taxon>Metazoa</taxon>
        <taxon>Chordata</taxon>
        <taxon>Craniata</taxon>
        <taxon>Vertebrata</taxon>
        <taxon>Euteleostomi</taxon>
        <taxon>Actinopterygii</taxon>
        <taxon>Neopterygii</taxon>
        <taxon>Teleostei</taxon>
        <taxon>Anguilliformes</taxon>
        <taxon>Anguillidae</taxon>
        <taxon>Anguilla</taxon>
    </lineage>
</organism>
<evidence type="ECO:0000313" key="1">
    <source>
        <dbReference type="EMBL" id="JAH32760.1"/>
    </source>
</evidence>
<proteinExistence type="predicted"/>